<feature type="repeat" description="TPR" evidence="1">
    <location>
        <begin position="177"/>
        <end position="210"/>
    </location>
</feature>
<protein>
    <submittedName>
        <fullName evidence="2">Tetratricopeptide repeat protein</fullName>
    </submittedName>
</protein>
<sequence length="478" mass="54598">MINNQTNFETIEQQSYQTEILPSDKSILDHLSINPSDIKSIKPRWKRTQYRAIVNWLTKYQFYEDASNLDKVRGYVEAFYHLCEVENWDSASKVLLSPLEFLDGNHLSLQLDIWSYYQEEISLCQKLLYKLNSTVDIDCFVVMGDGYIDLGQYQKAFEAYQNGLKLSRQINNCNGEITNLLCLGLICHYQGQYNEAVKYYQQALKTNIKLEDLTSEYLFLKAKTLGNLGITYHNLDKYNESVQCNESSLALFRQLGDQRGEASALLGLGQDYYTLGDYEKGFDCTQQALDIAQEIGDRSNEAEALNILGMLYREMGDYEQAIDLHQQQIIIVREVGDLRGEGYAMGNLSVVYEKLEDYVQSGNYAQKHLAISQRLGDRRGEGAALHSLGIALLELSEFTDALKILQTALAIFKEVDSKSEEAQILQDLAIVYWELSDIDSALECCYKALDLITALELPSIKNCQELIEQIKNNEQQRD</sequence>
<keyword evidence="3" id="KW-1185">Reference proteome</keyword>
<dbReference type="RefSeq" id="WP_353933032.1">
    <property type="nucleotide sequence ID" value="NZ_CP150886.1"/>
</dbReference>
<dbReference type="SMART" id="SM00028">
    <property type="entry name" value="TPR"/>
    <property type="match status" value="8"/>
</dbReference>
<feature type="repeat" description="TPR" evidence="1">
    <location>
        <begin position="262"/>
        <end position="295"/>
    </location>
</feature>
<proteinExistence type="predicted"/>
<accession>A0ABZ2UXK1</accession>
<dbReference type="InterPro" id="IPR011990">
    <property type="entry name" value="TPR-like_helical_dom_sf"/>
</dbReference>
<organism evidence="2 3">
    <name type="scientific">Okeanomitos corallinicola TIOX110</name>
    <dbReference type="NCBI Taxonomy" id="3133117"/>
    <lineage>
        <taxon>Bacteria</taxon>
        <taxon>Bacillati</taxon>
        <taxon>Cyanobacteriota</taxon>
        <taxon>Cyanophyceae</taxon>
        <taxon>Nostocales</taxon>
        <taxon>Aphanizomenonaceae</taxon>
        <taxon>Okeanomitos</taxon>
    </lineage>
</organism>
<dbReference type="PANTHER" id="PTHR10098:SF108">
    <property type="entry name" value="TETRATRICOPEPTIDE REPEAT PROTEIN 28"/>
    <property type="match status" value="1"/>
</dbReference>
<evidence type="ECO:0000256" key="1">
    <source>
        <dbReference type="PROSITE-ProRule" id="PRU00339"/>
    </source>
</evidence>
<evidence type="ECO:0000313" key="3">
    <source>
        <dbReference type="Proteomes" id="UP001483337"/>
    </source>
</evidence>
<keyword evidence="1" id="KW-0802">TPR repeat</keyword>
<feature type="repeat" description="TPR" evidence="1">
    <location>
        <begin position="137"/>
        <end position="170"/>
    </location>
</feature>
<dbReference type="Pfam" id="PF13374">
    <property type="entry name" value="TPR_10"/>
    <property type="match status" value="1"/>
</dbReference>
<dbReference type="Pfam" id="PF13424">
    <property type="entry name" value="TPR_12"/>
    <property type="match status" value="3"/>
</dbReference>
<dbReference type="SUPFAM" id="SSF48452">
    <property type="entry name" value="TPR-like"/>
    <property type="match status" value="3"/>
</dbReference>
<name>A0ABZ2UXK1_9CYAN</name>
<evidence type="ECO:0000313" key="2">
    <source>
        <dbReference type="EMBL" id="WZB90138.1"/>
    </source>
</evidence>
<dbReference type="Proteomes" id="UP001483337">
    <property type="component" value="Chromosome"/>
</dbReference>
<dbReference type="PANTHER" id="PTHR10098">
    <property type="entry name" value="RAPSYN-RELATED"/>
    <property type="match status" value="1"/>
</dbReference>
<dbReference type="InterPro" id="IPR019734">
    <property type="entry name" value="TPR_rpt"/>
</dbReference>
<reference evidence="2 3" key="1">
    <citation type="submission" date="2024-04" db="EMBL/GenBank/DDBJ databases">
        <title>Okeanomitos corallinicola gen. &amp; sp. nov. (Nostocales, Cyanobacteria), a new toxic marine heterocyst-forming cyanobacterium from a coral reef.</title>
        <authorList>
            <person name="Li H."/>
            <person name="Li R."/>
            <person name="Kang J."/>
            <person name="Hii K.S."/>
            <person name="Mohamed H.F."/>
            <person name="Xu X."/>
            <person name="Luo Z."/>
        </authorList>
    </citation>
    <scope>NUCLEOTIDE SEQUENCE [LARGE SCALE GENOMIC DNA]</scope>
    <source>
        <strain evidence="2 3">TIOX110</strain>
    </source>
</reference>
<feature type="repeat" description="TPR" evidence="1">
    <location>
        <begin position="302"/>
        <end position="335"/>
    </location>
</feature>
<dbReference type="PROSITE" id="PS50005">
    <property type="entry name" value="TPR"/>
    <property type="match status" value="4"/>
</dbReference>
<dbReference type="Pfam" id="PF13181">
    <property type="entry name" value="TPR_8"/>
    <property type="match status" value="1"/>
</dbReference>
<dbReference type="Gene3D" id="1.25.40.10">
    <property type="entry name" value="Tetratricopeptide repeat domain"/>
    <property type="match status" value="2"/>
</dbReference>
<gene>
    <name evidence="2" type="ORF">WJM97_10810</name>
</gene>
<dbReference type="EMBL" id="CP150886">
    <property type="protein sequence ID" value="WZB90138.1"/>
    <property type="molecule type" value="Genomic_DNA"/>
</dbReference>